<evidence type="ECO:0000313" key="2">
    <source>
        <dbReference type="Proteomes" id="UP000008909"/>
    </source>
</evidence>
<accession>G7Y5R9</accession>
<dbReference type="AlphaFoldDB" id="G7Y5R9"/>
<proteinExistence type="predicted"/>
<sequence length="208" mass="24056">MACPLSYSVEQEKYRKFHIQYEVSSRDVLYGVRQFDCFILSSTKSIRSANDCQAVRLIIARTQMIQYSSSSMVQSYLNSVACISLFKRRKADLREDVLLTCRISSIHRYTSSYVVTRVISIRMNKPEIFAHEDLVETVKTDCFVTDGIIRRMLESLQNLGIQIAFGKKLVDLEYADDIVLVFEEKARVFPDELTKVILHLACVLYRKV</sequence>
<protein>
    <submittedName>
        <fullName evidence="1">Uncharacterized protein</fullName>
    </submittedName>
</protein>
<dbReference type="EMBL" id="DF142881">
    <property type="protein sequence ID" value="GAA48305.1"/>
    <property type="molecule type" value="Genomic_DNA"/>
</dbReference>
<keyword evidence="2" id="KW-1185">Reference proteome</keyword>
<gene>
    <name evidence="1" type="ORF">CLF_101441</name>
</gene>
<reference key="2">
    <citation type="submission" date="2011-10" db="EMBL/GenBank/DDBJ databases">
        <title>The genome and transcriptome sequence of Clonorchis sinensis provide insights into the carcinogenic liver fluke.</title>
        <authorList>
            <person name="Wang X."/>
            <person name="Huang Y."/>
            <person name="Chen W."/>
            <person name="Liu H."/>
            <person name="Guo L."/>
            <person name="Chen Y."/>
            <person name="Luo F."/>
            <person name="Zhou W."/>
            <person name="Sun J."/>
            <person name="Mao Q."/>
            <person name="Liang P."/>
            <person name="Zhou C."/>
            <person name="Tian Y."/>
            <person name="Men J."/>
            <person name="Lv X."/>
            <person name="Huang L."/>
            <person name="Zhou J."/>
            <person name="Hu Y."/>
            <person name="Li R."/>
            <person name="Zhang F."/>
            <person name="Lei H."/>
            <person name="Li X."/>
            <person name="Hu X."/>
            <person name="Liang C."/>
            <person name="Xu J."/>
            <person name="Wu Z."/>
            <person name="Yu X."/>
        </authorList>
    </citation>
    <scope>NUCLEOTIDE SEQUENCE</scope>
    <source>
        <strain>Henan</strain>
    </source>
</reference>
<name>G7Y5R9_CLOSI</name>
<evidence type="ECO:0000313" key="1">
    <source>
        <dbReference type="EMBL" id="GAA48305.1"/>
    </source>
</evidence>
<organism evidence="1 2">
    <name type="scientific">Clonorchis sinensis</name>
    <name type="common">Chinese liver fluke</name>
    <dbReference type="NCBI Taxonomy" id="79923"/>
    <lineage>
        <taxon>Eukaryota</taxon>
        <taxon>Metazoa</taxon>
        <taxon>Spiralia</taxon>
        <taxon>Lophotrochozoa</taxon>
        <taxon>Platyhelminthes</taxon>
        <taxon>Trematoda</taxon>
        <taxon>Digenea</taxon>
        <taxon>Opisthorchiida</taxon>
        <taxon>Opisthorchiata</taxon>
        <taxon>Opisthorchiidae</taxon>
        <taxon>Clonorchis</taxon>
    </lineage>
</organism>
<dbReference type="Proteomes" id="UP000008909">
    <property type="component" value="Unassembled WGS sequence"/>
</dbReference>
<reference evidence="1" key="1">
    <citation type="journal article" date="2011" name="Genome Biol.">
        <title>The draft genome of the carcinogenic human liver fluke Clonorchis sinensis.</title>
        <authorList>
            <person name="Wang X."/>
            <person name="Chen W."/>
            <person name="Huang Y."/>
            <person name="Sun J."/>
            <person name="Men J."/>
            <person name="Liu H."/>
            <person name="Luo F."/>
            <person name="Guo L."/>
            <person name="Lv X."/>
            <person name="Deng C."/>
            <person name="Zhou C."/>
            <person name="Fan Y."/>
            <person name="Li X."/>
            <person name="Huang L."/>
            <person name="Hu Y."/>
            <person name="Liang C."/>
            <person name="Hu X."/>
            <person name="Xu J."/>
            <person name="Yu X."/>
        </authorList>
    </citation>
    <scope>NUCLEOTIDE SEQUENCE [LARGE SCALE GENOMIC DNA]</scope>
    <source>
        <strain evidence="1">Henan</strain>
    </source>
</reference>